<keyword evidence="2" id="KW-0808">Transferase</keyword>
<dbReference type="SUPFAM" id="SSF69593">
    <property type="entry name" value="Glycerol-3-phosphate (1)-acyltransferase"/>
    <property type="match status" value="1"/>
</dbReference>
<gene>
    <name evidence="6" type="ORF">ACFOND_06900</name>
</gene>
<comment type="caution">
    <text evidence="6">The sequence shown here is derived from an EMBL/GenBank/DDBJ whole genome shotgun (WGS) entry which is preliminary data.</text>
</comment>
<feature type="transmembrane region" description="Helical" evidence="4">
    <location>
        <begin position="283"/>
        <end position="302"/>
    </location>
</feature>
<keyword evidence="3 6" id="KW-0012">Acyltransferase</keyword>
<dbReference type="SMART" id="SM00563">
    <property type="entry name" value="PlsC"/>
    <property type="match status" value="1"/>
</dbReference>
<keyword evidence="4" id="KW-1133">Transmembrane helix</keyword>
<organism evidence="6 7">
    <name type="scientific">Reinekea marina</name>
    <dbReference type="NCBI Taxonomy" id="1310421"/>
    <lineage>
        <taxon>Bacteria</taxon>
        <taxon>Pseudomonadati</taxon>
        <taxon>Pseudomonadota</taxon>
        <taxon>Gammaproteobacteria</taxon>
        <taxon>Oceanospirillales</taxon>
        <taxon>Saccharospirillaceae</taxon>
        <taxon>Reinekea</taxon>
    </lineage>
</organism>
<keyword evidence="7" id="KW-1185">Reference proteome</keyword>
<keyword evidence="4" id="KW-0472">Membrane</keyword>
<proteinExistence type="predicted"/>
<name>A0ABV7WQD9_9GAMM</name>
<dbReference type="Proteomes" id="UP001595710">
    <property type="component" value="Unassembled WGS sequence"/>
</dbReference>
<dbReference type="RefSeq" id="WP_377362592.1">
    <property type="nucleotide sequence ID" value="NZ_JBHRYN010000008.1"/>
</dbReference>
<feature type="transmembrane region" description="Helical" evidence="4">
    <location>
        <begin position="245"/>
        <end position="271"/>
    </location>
</feature>
<evidence type="ECO:0000256" key="4">
    <source>
        <dbReference type="SAM" id="Phobius"/>
    </source>
</evidence>
<feature type="domain" description="Phospholipid/glycerol acyltransferase" evidence="5">
    <location>
        <begin position="8"/>
        <end position="127"/>
    </location>
</feature>
<evidence type="ECO:0000256" key="3">
    <source>
        <dbReference type="ARBA" id="ARBA00023315"/>
    </source>
</evidence>
<comment type="pathway">
    <text evidence="1">Lipid metabolism.</text>
</comment>
<accession>A0ABV7WQD9</accession>
<dbReference type="Pfam" id="PF01553">
    <property type="entry name" value="Acyltransferase"/>
    <property type="match status" value="1"/>
</dbReference>
<dbReference type="PANTHER" id="PTHR10434:SF11">
    <property type="entry name" value="1-ACYL-SN-GLYCEROL-3-PHOSPHATE ACYLTRANSFERASE"/>
    <property type="match status" value="1"/>
</dbReference>
<reference evidence="7" key="1">
    <citation type="journal article" date="2019" name="Int. J. Syst. Evol. Microbiol.">
        <title>The Global Catalogue of Microorganisms (GCM) 10K type strain sequencing project: providing services to taxonomists for standard genome sequencing and annotation.</title>
        <authorList>
            <consortium name="The Broad Institute Genomics Platform"/>
            <consortium name="The Broad Institute Genome Sequencing Center for Infectious Disease"/>
            <person name="Wu L."/>
            <person name="Ma J."/>
        </authorList>
    </citation>
    <scope>NUCLEOTIDE SEQUENCE [LARGE SCALE GENOMIC DNA]</scope>
    <source>
        <strain evidence="7">CECT 8288</strain>
    </source>
</reference>
<dbReference type="InterPro" id="IPR002123">
    <property type="entry name" value="Plipid/glycerol_acylTrfase"/>
</dbReference>
<evidence type="ECO:0000256" key="1">
    <source>
        <dbReference type="ARBA" id="ARBA00005189"/>
    </source>
</evidence>
<dbReference type="PANTHER" id="PTHR10434">
    <property type="entry name" value="1-ACYL-SN-GLYCEROL-3-PHOSPHATE ACYLTRANSFERASE"/>
    <property type="match status" value="1"/>
</dbReference>
<evidence type="ECO:0000313" key="7">
    <source>
        <dbReference type="Proteomes" id="UP001595710"/>
    </source>
</evidence>
<sequence>MKPSNMATLVVANHPNAFIDPFAIEAALNVKLTRTVRADWTKHWLVRWFTQAVGAVPLASKASNKAAFTALTQTLNAGKAVILFPEGESHNRRTLKPFKKGAAYLAKQYIESTGHPIRVVKVALYYEDKSKLNTNVWVDVVGESIYTDANFNVCQETKQWREEINTALPSFKNTKEKQYHNWLLRTLYSINPKALTGLKVPQSDHSKSQITLLHHWLDKAPINLSTLNMTKRSNWRYIVDSTTQLAILGLGLPLFLLGFVLNSAAIFIHYGLVKWQSHAEDKWASNAFVLGLVVYPVFWLGLLIATNPGVLITTVITGLYANFYAQTSTSRLRDLRTYFGCLFQPQSCADIRNTAKVSLNLHSIGTVKTES</sequence>
<dbReference type="EMBL" id="JBHRYN010000008">
    <property type="protein sequence ID" value="MFC3701367.1"/>
    <property type="molecule type" value="Genomic_DNA"/>
</dbReference>
<keyword evidence="4" id="KW-0812">Transmembrane</keyword>
<evidence type="ECO:0000256" key="2">
    <source>
        <dbReference type="ARBA" id="ARBA00022679"/>
    </source>
</evidence>
<protein>
    <submittedName>
        <fullName evidence="6">1-acyl-sn-glycerol-3-phosphate acyltransferase</fullName>
    </submittedName>
</protein>
<dbReference type="GO" id="GO:0016746">
    <property type="term" value="F:acyltransferase activity"/>
    <property type="evidence" value="ECO:0007669"/>
    <property type="project" value="UniProtKB-KW"/>
</dbReference>
<evidence type="ECO:0000313" key="6">
    <source>
        <dbReference type="EMBL" id="MFC3701367.1"/>
    </source>
</evidence>
<evidence type="ECO:0000259" key="5">
    <source>
        <dbReference type="SMART" id="SM00563"/>
    </source>
</evidence>